<organism evidence="6 7">
    <name type="scientific">Nocardioides immobilis</name>
    <dbReference type="NCBI Taxonomy" id="2049295"/>
    <lineage>
        <taxon>Bacteria</taxon>
        <taxon>Bacillati</taxon>
        <taxon>Actinomycetota</taxon>
        <taxon>Actinomycetes</taxon>
        <taxon>Propionibacteriales</taxon>
        <taxon>Nocardioidaceae</taxon>
        <taxon>Nocardioides</taxon>
    </lineage>
</organism>
<comment type="caution">
    <text evidence="6">The sequence shown here is derived from an EMBL/GenBank/DDBJ whole genome shotgun (WGS) entry which is preliminary data.</text>
</comment>
<dbReference type="Pfam" id="PF06441">
    <property type="entry name" value="EHN"/>
    <property type="match status" value="1"/>
</dbReference>
<evidence type="ECO:0000313" key="6">
    <source>
        <dbReference type="EMBL" id="RHW26279.1"/>
    </source>
</evidence>
<feature type="domain" description="Epoxide hydrolase N-terminal" evidence="5">
    <location>
        <begin position="3"/>
        <end position="108"/>
    </location>
</feature>
<sequence length="389" mass="44123">MTVQPFSIQVPDATLDDLDARLSRVRWPRDMENDDWRYGTPRSFLEELVEYWRHEYSWRAQEAKMNAYDHFQVKIDSAPIHFLHKRGKGPNPTPLILSHGWPWTFWDFEGVIEPLTDPVAFGGSESDSFDIVIPSLPGFGFSTPLETTGINFERTADLWATLMTDVLGYEQFGAHGGDWGQLVTAQLGHKYAQRMIGIHMSGAMPLDMMSGLPGDDAYAEDEAELLAHSKKRMLHGLSHAAVQAVEPQTLAYGMHDSPVALLAWLVNRRYWWSNCEGDIESRFSKDDLITNAMLYWVGESFVTTARYYWEAAHHPWQPAHDGTPLVAAPTAVVLAPDDVLYMPRKWMEETFNLQRLTFLKSGGHFTAQEEPQAVVADIRTFFGSLGFQP</sequence>
<dbReference type="InterPro" id="IPR029058">
    <property type="entry name" value="AB_hydrolase_fold"/>
</dbReference>
<keyword evidence="2" id="KW-0058">Aromatic hydrocarbons catabolism</keyword>
<accession>A0A417Y0V4</accession>
<reference evidence="6 7" key="1">
    <citation type="submission" date="2018-09" db="EMBL/GenBank/DDBJ databases">
        <title>Genome sequencing of Nocardioides immobilis CCTCC AB 2017083 for comparison to Nocardioides silvaticus.</title>
        <authorList>
            <person name="Li C."/>
            <person name="Wang G."/>
        </authorList>
    </citation>
    <scope>NUCLEOTIDE SEQUENCE [LARGE SCALE GENOMIC DNA]</scope>
    <source>
        <strain evidence="6 7">CCTCC AB 2017083</strain>
    </source>
</reference>
<feature type="active site" description="Proton acceptor" evidence="4">
    <location>
        <position position="364"/>
    </location>
</feature>
<dbReference type="GO" id="GO:0097176">
    <property type="term" value="P:epoxide metabolic process"/>
    <property type="evidence" value="ECO:0007669"/>
    <property type="project" value="TreeGrafter"/>
</dbReference>
<protein>
    <submittedName>
        <fullName evidence="6">Epoxide hydrolase</fullName>
    </submittedName>
</protein>
<feature type="active site" description="Nucleophile" evidence="4">
    <location>
        <position position="178"/>
    </location>
</feature>
<dbReference type="Proteomes" id="UP000283644">
    <property type="component" value="Unassembled WGS sequence"/>
</dbReference>
<dbReference type="AlphaFoldDB" id="A0A417Y0V4"/>
<feature type="active site" description="Proton donor" evidence="4">
    <location>
        <position position="308"/>
    </location>
</feature>
<gene>
    <name evidence="6" type="ORF">D0Z08_15045</name>
</gene>
<dbReference type="OrthoDB" id="4654311at2"/>
<evidence type="ECO:0000256" key="3">
    <source>
        <dbReference type="ARBA" id="ARBA00022801"/>
    </source>
</evidence>
<dbReference type="InterPro" id="IPR000639">
    <property type="entry name" value="Epox_hydrolase-like"/>
</dbReference>
<dbReference type="RefSeq" id="WP_118926065.1">
    <property type="nucleotide sequence ID" value="NZ_QXGH01000018.1"/>
</dbReference>
<evidence type="ECO:0000256" key="2">
    <source>
        <dbReference type="ARBA" id="ARBA00022797"/>
    </source>
</evidence>
<comment type="similarity">
    <text evidence="1">Belongs to the peptidase S33 family.</text>
</comment>
<evidence type="ECO:0000259" key="5">
    <source>
        <dbReference type="Pfam" id="PF06441"/>
    </source>
</evidence>
<evidence type="ECO:0000256" key="4">
    <source>
        <dbReference type="PIRSR" id="PIRSR001112-1"/>
    </source>
</evidence>
<dbReference type="SUPFAM" id="SSF53474">
    <property type="entry name" value="alpha/beta-Hydrolases"/>
    <property type="match status" value="1"/>
</dbReference>
<evidence type="ECO:0000256" key="1">
    <source>
        <dbReference type="ARBA" id="ARBA00010088"/>
    </source>
</evidence>
<dbReference type="GO" id="GO:0004301">
    <property type="term" value="F:epoxide hydrolase activity"/>
    <property type="evidence" value="ECO:0007669"/>
    <property type="project" value="TreeGrafter"/>
</dbReference>
<dbReference type="PIRSF" id="PIRSF001112">
    <property type="entry name" value="Epoxide_hydrolase"/>
    <property type="match status" value="1"/>
</dbReference>
<dbReference type="PRINTS" id="PR00412">
    <property type="entry name" value="EPOXHYDRLASE"/>
</dbReference>
<name>A0A417Y0V4_9ACTN</name>
<dbReference type="EMBL" id="QXGH01000018">
    <property type="protein sequence ID" value="RHW26279.1"/>
    <property type="molecule type" value="Genomic_DNA"/>
</dbReference>
<keyword evidence="3 6" id="KW-0378">Hydrolase</keyword>
<dbReference type="PANTHER" id="PTHR21661">
    <property type="entry name" value="EPOXIDE HYDROLASE 1-RELATED"/>
    <property type="match status" value="1"/>
</dbReference>
<proteinExistence type="inferred from homology"/>
<keyword evidence="7" id="KW-1185">Reference proteome</keyword>
<dbReference type="PANTHER" id="PTHR21661:SF35">
    <property type="entry name" value="EPOXIDE HYDROLASE"/>
    <property type="match status" value="1"/>
</dbReference>
<dbReference type="InterPro" id="IPR016292">
    <property type="entry name" value="Epoxide_hydrolase"/>
</dbReference>
<evidence type="ECO:0000313" key="7">
    <source>
        <dbReference type="Proteomes" id="UP000283644"/>
    </source>
</evidence>
<dbReference type="InterPro" id="IPR010497">
    <property type="entry name" value="Epoxide_hydro_N"/>
</dbReference>
<dbReference type="Gene3D" id="3.40.50.1820">
    <property type="entry name" value="alpha/beta hydrolase"/>
    <property type="match status" value="1"/>
</dbReference>